<sequence>MDRLSGDTYIRQLASFIRQNELALAQPPLPRRQRQRQRPQPSPALNPLAWFYHSSPNNPDPLSLSLDLHHLFYILVRLEALAIPVGCLDIPLLSPSRPLTYPNLVYPLPRDPDVLSLASIRSSLSAISRVSLGTAAWWSSRDTPPIDSELKYIYSSFTKLPSLTICGPGRKVIDELIDDPSQNAVPLDSFKNLEKLECEDVDPRALLGWDRLSLSLKSLKIKNSGLHAISEVMVDAVLRDVARRKRDSGVSIDDHQTSDQQLPDVSLTPSHWAFLRHLYLPDNSLTSFPSELLLHLPSLTHMDLSSNLLISVPQGLAELYNLVSLNLSNNIIDSVLGIYLNLGQVISLNLSRNRLASLCGLERLLALERVDLRHNLLEDSLEVGRLTVLPNLLEIWIEGNPFTEIEEGYRNNCFDYFWKEGKVISLDGSRRQNRSQEPQPNTPTSPAIATQSSLPTTVIEIEHPRVGAHKEAELPHTSRSGPESAISDEVHHEPRRRKIARTRVVNLDGSISSPLMLQLDSSSNSSRPPSRNKVPQEDDARGDGSDGAVAPRRTRHFRHQTDSIGQQQSSSSSAKAHPPSSQFDSFGKPLSKSQKRQHRVSASLFEASSPLYQGGISNPSDNDAYRRKIESLKEDMGEGWLKVYSQNERS</sequence>
<feature type="compositionally biased region" description="Polar residues" evidence="5">
    <location>
        <begin position="435"/>
        <end position="454"/>
    </location>
</feature>
<comment type="caution">
    <text evidence="6">The sequence shown here is derived from an EMBL/GenBank/DDBJ whole genome shotgun (WGS) entry which is preliminary data.</text>
</comment>
<reference evidence="6 7" key="1">
    <citation type="submission" date="2019-12" db="EMBL/GenBank/DDBJ databases">
        <authorList>
            <person name="Floudas D."/>
            <person name="Bentzer J."/>
            <person name="Ahren D."/>
            <person name="Johansson T."/>
            <person name="Persson P."/>
            <person name="Tunlid A."/>
        </authorList>
    </citation>
    <scope>NUCLEOTIDE SEQUENCE [LARGE SCALE GENOMIC DNA]</scope>
    <source>
        <strain evidence="6 7">CBS 102.39</strain>
    </source>
</reference>
<dbReference type="InterPro" id="IPR032675">
    <property type="entry name" value="LRR_dom_sf"/>
</dbReference>
<dbReference type="Pfam" id="PF13855">
    <property type="entry name" value="LRR_8"/>
    <property type="match status" value="1"/>
</dbReference>
<evidence type="ECO:0000256" key="1">
    <source>
        <dbReference type="ARBA" id="ARBA00004496"/>
    </source>
</evidence>
<evidence type="ECO:0008006" key="8">
    <source>
        <dbReference type="Google" id="ProtNLM"/>
    </source>
</evidence>
<dbReference type="PANTHER" id="PTHR15454">
    <property type="entry name" value="NISCHARIN RELATED"/>
    <property type="match status" value="1"/>
</dbReference>
<dbReference type="Gene3D" id="3.80.10.10">
    <property type="entry name" value="Ribonuclease Inhibitor"/>
    <property type="match status" value="2"/>
</dbReference>
<dbReference type="InterPro" id="IPR003591">
    <property type="entry name" value="Leu-rich_rpt_typical-subtyp"/>
</dbReference>
<feature type="region of interest" description="Disordered" evidence="5">
    <location>
        <begin position="466"/>
        <end position="623"/>
    </location>
</feature>
<comment type="subcellular location">
    <subcellularLocation>
        <location evidence="1">Cytoplasm</location>
    </subcellularLocation>
</comment>
<evidence type="ECO:0000256" key="4">
    <source>
        <dbReference type="ARBA" id="ARBA00022737"/>
    </source>
</evidence>
<gene>
    <name evidence="6" type="ORF">D9613_000638</name>
</gene>
<keyword evidence="7" id="KW-1185">Reference proteome</keyword>
<keyword evidence="3" id="KW-0433">Leucine-rich repeat</keyword>
<evidence type="ECO:0000256" key="3">
    <source>
        <dbReference type="ARBA" id="ARBA00022614"/>
    </source>
</evidence>
<dbReference type="InterPro" id="IPR001611">
    <property type="entry name" value="Leu-rich_rpt"/>
</dbReference>
<dbReference type="SUPFAM" id="SSF52075">
    <property type="entry name" value="Outer arm dynein light chain 1"/>
    <property type="match status" value="1"/>
</dbReference>
<evidence type="ECO:0000256" key="5">
    <source>
        <dbReference type="SAM" id="MobiDB-lite"/>
    </source>
</evidence>
<dbReference type="GO" id="GO:0005737">
    <property type="term" value="C:cytoplasm"/>
    <property type="evidence" value="ECO:0007669"/>
    <property type="project" value="UniProtKB-SubCell"/>
</dbReference>
<proteinExistence type="predicted"/>
<keyword evidence="2" id="KW-0963">Cytoplasm</keyword>
<evidence type="ECO:0000313" key="6">
    <source>
        <dbReference type="EMBL" id="KAF4621112.1"/>
    </source>
</evidence>
<accession>A0A8H4R3H6</accession>
<feature type="compositionally biased region" description="Low complexity" evidence="5">
    <location>
        <begin position="521"/>
        <end position="532"/>
    </location>
</feature>
<feature type="region of interest" description="Disordered" evidence="5">
    <location>
        <begin position="429"/>
        <end position="454"/>
    </location>
</feature>
<name>A0A8H4R3H6_9AGAR</name>
<dbReference type="Proteomes" id="UP000521872">
    <property type="component" value="Unassembled WGS sequence"/>
</dbReference>
<dbReference type="EMBL" id="JAACJL010000015">
    <property type="protein sequence ID" value="KAF4621112.1"/>
    <property type="molecule type" value="Genomic_DNA"/>
</dbReference>
<feature type="compositionally biased region" description="Low complexity" evidence="5">
    <location>
        <begin position="566"/>
        <end position="582"/>
    </location>
</feature>
<dbReference type="SMART" id="SM00369">
    <property type="entry name" value="LRR_TYP"/>
    <property type="match status" value="4"/>
</dbReference>
<feature type="compositionally biased region" description="Basic and acidic residues" evidence="5">
    <location>
        <begin position="534"/>
        <end position="544"/>
    </location>
</feature>
<evidence type="ECO:0000256" key="2">
    <source>
        <dbReference type="ARBA" id="ARBA00022490"/>
    </source>
</evidence>
<dbReference type="PROSITE" id="PS51450">
    <property type="entry name" value="LRR"/>
    <property type="match status" value="3"/>
</dbReference>
<evidence type="ECO:0000313" key="7">
    <source>
        <dbReference type="Proteomes" id="UP000521872"/>
    </source>
</evidence>
<dbReference type="AlphaFoldDB" id="A0A8H4R3H6"/>
<organism evidence="6 7">
    <name type="scientific">Agrocybe pediades</name>
    <dbReference type="NCBI Taxonomy" id="84607"/>
    <lineage>
        <taxon>Eukaryota</taxon>
        <taxon>Fungi</taxon>
        <taxon>Dikarya</taxon>
        <taxon>Basidiomycota</taxon>
        <taxon>Agaricomycotina</taxon>
        <taxon>Agaricomycetes</taxon>
        <taxon>Agaricomycetidae</taxon>
        <taxon>Agaricales</taxon>
        <taxon>Agaricineae</taxon>
        <taxon>Strophariaceae</taxon>
        <taxon>Agrocybe</taxon>
    </lineage>
</organism>
<dbReference type="PANTHER" id="PTHR15454:SF69">
    <property type="entry name" value="SERINE_THREONINE-PROTEIN KINASE 11-INTERACTING PROTEIN"/>
    <property type="match status" value="1"/>
</dbReference>
<protein>
    <recommendedName>
        <fullName evidence="8">Leucine-rich repeat-containing protein</fullName>
    </recommendedName>
</protein>
<keyword evidence="4" id="KW-0677">Repeat</keyword>
<feature type="compositionally biased region" description="Basic and acidic residues" evidence="5">
    <location>
        <begin position="466"/>
        <end position="476"/>
    </location>
</feature>